<name>A0ACC1RD17_9HYPO</name>
<proteinExistence type="predicted"/>
<dbReference type="EMBL" id="JANRMS010004131">
    <property type="protein sequence ID" value="KAJ3511466.1"/>
    <property type="molecule type" value="Genomic_DNA"/>
</dbReference>
<evidence type="ECO:0000313" key="2">
    <source>
        <dbReference type="Proteomes" id="UP001148629"/>
    </source>
</evidence>
<protein>
    <submittedName>
        <fullName evidence="1">Uncharacterized protein</fullName>
    </submittedName>
</protein>
<dbReference type="Proteomes" id="UP001148629">
    <property type="component" value="Unassembled WGS sequence"/>
</dbReference>
<gene>
    <name evidence="1" type="ORF">NM208_g15429</name>
</gene>
<evidence type="ECO:0000313" key="1">
    <source>
        <dbReference type="EMBL" id="KAJ3511466.1"/>
    </source>
</evidence>
<keyword evidence="2" id="KW-1185">Reference proteome</keyword>
<reference evidence="1" key="1">
    <citation type="submission" date="2022-08" db="EMBL/GenBank/DDBJ databases">
        <title>Genome Sequence of Fusarium decemcellulare.</title>
        <authorList>
            <person name="Buettner E."/>
        </authorList>
    </citation>
    <scope>NUCLEOTIDE SEQUENCE</scope>
    <source>
        <strain evidence="1">Babe19</strain>
    </source>
</reference>
<comment type="caution">
    <text evidence="1">The sequence shown here is derived from an EMBL/GenBank/DDBJ whole genome shotgun (WGS) entry which is preliminary data.</text>
</comment>
<accession>A0ACC1RD17</accession>
<sequence>MRPMVIWYKWKLRGTKIKHEFVSGGPHIREDTEVVADLIAKGKIRAVYTTVDLADLDEVTGSSEQLDVSHAHPYSILEIKELSVEAALIMATLILEMAIM</sequence>
<organism evidence="1 2">
    <name type="scientific">Fusarium decemcellulare</name>
    <dbReference type="NCBI Taxonomy" id="57161"/>
    <lineage>
        <taxon>Eukaryota</taxon>
        <taxon>Fungi</taxon>
        <taxon>Dikarya</taxon>
        <taxon>Ascomycota</taxon>
        <taxon>Pezizomycotina</taxon>
        <taxon>Sordariomycetes</taxon>
        <taxon>Hypocreomycetidae</taxon>
        <taxon>Hypocreales</taxon>
        <taxon>Nectriaceae</taxon>
        <taxon>Fusarium</taxon>
        <taxon>Fusarium decemcellulare species complex</taxon>
    </lineage>
</organism>